<reference evidence="1" key="2">
    <citation type="submission" date="2016-04" db="UniProtKB">
        <authorList>
            <consortium name="EnsemblMetazoa"/>
        </authorList>
    </citation>
    <scope>IDENTIFICATION</scope>
</reference>
<dbReference type="InterPro" id="IPR036390">
    <property type="entry name" value="WH_DNA-bd_sf"/>
</dbReference>
<protein>
    <recommendedName>
        <fullName evidence="3">Histone-lysine N-methyltransferase SETMAR</fullName>
    </recommendedName>
</protein>
<dbReference type="SUPFAM" id="SSF46785">
    <property type="entry name" value="Winged helix' DNA-binding domain"/>
    <property type="match status" value="1"/>
</dbReference>
<dbReference type="GO" id="GO:0006303">
    <property type="term" value="P:double-strand break repair via nonhomologous end joining"/>
    <property type="evidence" value="ECO:0007669"/>
    <property type="project" value="TreeGrafter"/>
</dbReference>
<evidence type="ECO:0000313" key="2">
    <source>
        <dbReference type="Proteomes" id="UP000005205"/>
    </source>
</evidence>
<dbReference type="GO" id="GO:0046975">
    <property type="term" value="F:histone H3K36 methyltransferase activity"/>
    <property type="evidence" value="ECO:0007669"/>
    <property type="project" value="TreeGrafter"/>
</dbReference>
<reference evidence="2" key="1">
    <citation type="journal article" date="2011" name="PLoS Genet.">
        <title>The genome sequence of the leaf-cutter ant Atta cephalotes reveals insights into its obligate symbiotic lifestyle.</title>
        <authorList>
            <person name="Suen G."/>
            <person name="Teiling C."/>
            <person name="Li L."/>
            <person name="Holt C."/>
            <person name="Abouheif E."/>
            <person name="Bornberg-Bauer E."/>
            <person name="Bouffard P."/>
            <person name="Caldera E.J."/>
            <person name="Cash E."/>
            <person name="Cavanaugh A."/>
            <person name="Denas O."/>
            <person name="Elhaik E."/>
            <person name="Fave M.J."/>
            <person name="Gadau J."/>
            <person name="Gibson J.D."/>
            <person name="Graur D."/>
            <person name="Grubbs K.J."/>
            <person name="Hagen D.E."/>
            <person name="Harkins T.T."/>
            <person name="Helmkampf M."/>
            <person name="Hu H."/>
            <person name="Johnson B.R."/>
            <person name="Kim J."/>
            <person name="Marsh S.E."/>
            <person name="Moeller J.A."/>
            <person name="Munoz-Torres M.C."/>
            <person name="Murphy M.C."/>
            <person name="Naughton M.C."/>
            <person name="Nigam S."/>
            <person name="Overson R."/>
            <person name="Rajakumar R."/>
            <person name="Reese J.T."/>
            <person name="Scott J.J."/>
            <person name="Smith C.R."/>
            <person name="Tao S."/>
            <person name="Tsutsui N.D."/>
            <person name="Viljakainen L."/>
            <person name="Wissler L."/>
            <person name="Yandell M.D."/>
            <person name="Zimmer F."/>
            <person name="Taylor J."/>
            <person name="Slater S.C."/>
            <person name="Clifton S.W."/>
            <person name="Warren W.C."/>
            <person name="Elsik C.G."/>
            <person name="Smith C.D."/>
            <person name="Weinstock G.M."/>
            <person name="Gerardo N.M."/>
            <person name="Currie C.R."/>
        </authorList>
    </citation>
    <scope>NUCLEOTIDE SEQUENCE [LARGE SCALE GENOMIC DNA]</scope>
</reference>
<dbReference type="PANTHER" id="PTHR46060">
    <property type="entry name" value="MARINER MOS1 TRANSPOSASE-LIKE PROTEIN"/>
    <property type="match status" value="1"/>
</dbReference>
<dbReference type="GO" id="GO:0000793">
    <property type="term" value="C:condensed chromosome"/>
    <property type="evidence" value="ECO:0007669"/>
    <property type="project" value="TreeGrafter"/>
</dbReference>
<dbReference type="EnsemblMetazoa" id="XM_012206759.1">
    <property type="protein sequence ID" value="XP_012062149.1"/>
    <property type="gene ID" value="LOC105625430"/>
</dbReference>
<dbReference type="InterPro" id="IPR036388">
    <property type="entry name" value="WH-like_DNA-bd_sf"/>
</dbReference>
<gene>
    <name evidence="1" type="primary">105625430</name>
</gene>
<dbReference type="EMBL" id="ADTU01029473">
    <property type="status" value="NOT_ANNOTATED_CDS"/>
    <property type="molecule type" value="Genomic_DNA"/>
</dbReference>
<proteinExistence type="predicted"/>
<dbReference type="GO" id="GO:0044774">
    <property type="term" value="P:mitotic DNA integrity checkpoint signaling"/>
    <property type="evidence" value="ECO:0007669"/>
    <property type="project" value="TreeGrafter"/>
</dbReference>
<evidence type="ECO:0000313" key="1">
    <source>
        <dbReference type="EnsemblMetazoa" id="XP_012062149.1"/>
    </source>
</evidence>
<sequence>MKELWFARFKAGDFNLEDQECPSRLSTIDEDQIKMNELIENNSRYTTRKLAEMLNMSKSTIHEHFVKLGYINHFDVWVPHDLTEKNLMDRISICDSLHKRNEETPFLKQ</sequence>
<dbReference type="Pfam" id="PF13412">
    <property type="entry name" value="HTH_24"/>
    <property type="match status" value="1"/>
</dbReference>
<dbReference type="GO" id="GO:0005634">
    <property type="term" value="C:nucleus"/>
    <property type="evidence" value="ECO:0007669"/>
    <property type="project" value="TreeGrafter"/>
</dbReference>
<dbReference type="InParanoid" id="A0A158NX91"/>
<dbReference type="GO" id="GO:0015074">
    <property type="term" value="P:DNA integration"/>
    <property type="evidence" value="ECO:0007669"/>
    <property type="project" value="TreeGrafter"/>
</dbReference>
<dbReference type="GO" id="GO:0003690">
    <property type="term" value="F:double-stranded DNA binding"/>
    <property type="evidence" value="ECO:0007669"/>
    <property type="project" value="TreeGrafter"/>
</dbReference>
<dbReference type="GO" id="GO:0000014">
    <property type="term" value="F:single-stranded DNA endodeoxyribonuclease activity"/>
    <property type="evidence" value="ECO:0007669"/>
    <property type="project" value="TreeGrafter"/>
</dbReference>
<evidence type="ECO:0008006" key="3">
    <source>
        <dbReference type="Google" id="ProtNLM"/>
    </source>
</evidence>
<name>A0A158NX91_ATTCE</name>
<dbReference type="GO" id="GO:0031297">
    <property type="term" value="P:replication fork processing"/>
    <property type="evidence" value="ECO:0007669"/>
    <property type="project" value="TreeGrafter"/>
</dbReference>
<dbReference type="KEGG" id="acep:105625430"/>
<dbReference type="GO" id="GO:0000729">
    <property type="term" value="P:DNA double-strand break processing"/>
    <property type="evidence" value="ECO:0007669"/>
    <property type="project" value="TreeGrafter"/>
</dbReference>
<dbReference type="OrthoDB" id="10034054at2759"/>
<dbReference type="InterPro" id="IPR052709">
    <property type="entry name" value="Transposase-MT_Hybrid"/>
</dbReference>
<dbReference type="Gene3D" id="1.10.10.10">
    <property type="entry name" value="Winged helix-like DNA-binding domain superfamily/Winged helix DNA-binding domain"/>
    <property type="match status" value="1"/>
</dbReference>
<dbReference type="GO" id="GO:0042800">
    <property type="term" value="F:histone H3K4 methyltransferase activity"/>
    <property type="evidence" value="ECO:0007669"/>
    <property type="project" value="TreeGrafter"/>
</dbReference>
<dbReference type="GO" id="GO:0003697">
    <property type="term" value="F:single-stranded DNA binding"/>
    <property type="evidence" value="ECO:0007669"/>
    <property type="project" value="TreeGrafter"/>
</dbReference>
<dbReference type="Proteomes" id="UP000005205">
    <property type="component" value="Unassembled WGS sequence"/>
</dbReference>
<keyword evidence="2" id="KW-1185">Reference proteome</keyword>
<accession>A0A158NX91</accession>
<dbReference type="PANTHER" id="PTHR46060:SF2">
    <property type="entry name" value="HISTONE-LYSINE N-METHYLTRANSFERASE SETMAR"/>
    <property type="match status" value="1"/>
</dbReference>
<organism evidence="1 2">
    <name type="scientific">Atta cephalotes</name>
    <name type="common">Leafcutter ant</name>
    <dbReference type="NCBI Taxonomy" id="12957"/>
    <lineage>
        <taxon>Eukaryota</taxon>
        <taxon>Metazoa</taxon>
        <taxon>Ecdysozoa</taxon>
        <taxon>Arthropoda</taxon>
        <taxon>Hexapoda</taxon>
        <taxon>Insecta</taxon>
        <taxon>Pterygota</taxon>
        <taxon>Neoptera</taxon>
        <taxon>Endopterygota</taxon>
        <taxon>Hymenoptera</taxon>
        <taxon>Apocrita</taxon>
        <taxon>Aculeata</taxon>
        <taxon>Formicoidea</taxon>
        <taxon>Formicidae</taxon>
        <taxon>Myrmicinae</taxon>
        <taxon>Atta</taxon>
    </lineage>
</organism>
<dbReference type="AlphaFoldDB" id="A0A158NX91"/>
<dbReference type="GO" id="GO:0035861">
    <property type="term" value="C:site of double-strand break"/>
    <property type="evidence" value="ECO:0007669"/>
    <property type="project" value="TreeGrafter"/>
</dbReference>
<dbReference type="GO" id="GO:0044547">
    <property type="term" value="F:DNA topoisomerase binding"/>
    <property type="evidence" value="ECO:0007669"/>
    <property type="project" value="TreeGrafter"/>
</dbReference>